<sequence>MKRDDTVQDVSVSLMDMDSTIMYYFENVIKPTVIENGETIKVPIMYSSPERWFAIQKSGFMRDSKRQVILPVIAFRRTGMEKDTTIAVDKMDPEDPKLHYTFEKKYTQKNRYDNFSVQQGLIPQKEFYNVAIPDYMILSYDFIIWTSYIEQMNKLIERINWSAGAYWGEPNRMRFRTNIESYTDATEVADKERVVRTEFSVTLNGYLIPEAFNELAGPHTGQTYVTPQQVVVNNETVASIVAAEPSEGIQQVVTSGGTSLIQKIETAHPLTMNAGSNITLSADGVEFTGGSPVTQTISMDMDPTLNSLTVT</sequence>
<dbReference type="AlphaFoldDB" id="A0A382H554"/>
<dbReference type="Gene3D" id="3.30.2000.40">
    <property type="entry name" value="Myoviridae tail sheath stabiliser"/>
    <property type="match status" value="1"/>
</dbReference>
<evidence type="ECO:0000313" key="1">
    <source>
        <dbReference type="EMBL" id="SVB81913.1"/>
    </source>
</evidence>
<accession>A0A382H554</accession>
<feature type="non-terminal residue" evidence="1">
    <location>
        <position position="311"/>
    </location>
</feature>
<proteinExistence type="predicted"/>
<gene>
    <name evidence="1" type="ORF">METZ01_LOCUS234767</name>
</gene>
<name>A0A382H554_9ZZZZ</name>
<reference evidence="1" key="1">
    <citation type="submission" date="2018-05" db="EMBL/GenBank/DDBJ databases">
        <authorList>
            <person name="Lanie J.A."/>
            <person name="Ng W.-L."/>
            <person name="Kazmierczak K.M."/>
            <person name="Andrzejewski T.M."/>
            <person name="Davidsen T.M."/>
            <person name="Wayne K.J."/>
            <person name="Tettelin H."/>
            <person name="Glass J.I."/>
            <person name="Rusch D."/>
            <person name="Podicherti R."/>
            <person name="Tsui H.-C.T."/>
            <person name="Winkler M.E."/>
        </authorList>
    </citation>
    <scope>NUCLEOTIDE SEQUENCE</scope>
</reference>
<organism evidence="1">
    <name type="scientific">marine metagenome</name>
    <dbReference type="NCBI Taxonomy" id="408172"/>
    <lineage>
        <taxon>unclassified sequences</taxon>
        <taxon>metagenomes</taxon>
        <taxon>ecological metagenomes</taxon>
    </lineage>
</organism>
<protein>
    <submittedName>
        <fullName evidence="1">Uncharacterized protein</fullName>
    </submittedName>
</protein>
<dbReference type="InterPro" id="IPR038553">
    <property type="entry name" value="T4-gp15_tss_sf"/>
</dbReference>
<dbReference type="EMBL" id="UINC01058996">
    <property type="protein sequence ID" value="SVB81913.1"/>
    <property type="molecule type" value="Genomic_DNA"/>
</dbReference>